<dbReference type="EMBL" id="JAOCBV010000002">
    <property type="protein sequence ID" value="MDH0760383.1"/>
    <property type="molecule type" value="Genomic_DNA"/>
</dbReference>
<feature type="transmembrane region" description="Helical" evidence="1">
    <location>
        <begin position="58"/>
        <end position="84"/>
    </location>
</feature>
<feature type="transmembrane region" description="Helical" evidence="1">
    <location>
        <begin position="20"/>
        <end position="38"/>
    </location>
</feature>
<dbReference type="Proteomes" id="UP001160152">
    <property type="component" value="Unassembled WGS sequence"/>
</dbReference>
<evidence type="ECO:0000256" key="1">
    <source>
        <dbReference type="SAM" id="Phobius"/>
    </source>
</evidence>
<keyword evidence="1" id="KW-0812">Transmembrane</keyword>
<dbReference type="RefSeq" id="WP_280069716.1">
    <property type="nucleotide sequence ID" value="NZ_JAOCBV010000002.1"/>
</dbReference>
<protein>
    <submittedName>
        <fullName evidence="2">Uncharacterized protein</fullName>
    </submittedName>
</protein>
<evidence type="ECO:0000313" key="2">
    <source>
        <dbReference type="EMBL" id="MDH0760383.1"/>
    </source>
</evidence>
<gene>
    <name evidence="2" type="ORF">N5C70_27360</name>
</gene>
<proteinExistence type="predicted"/>
<accession>A0ABD4YPE8</accession>
<sequence length="121" mass="12896">MHKPGLDATSGVDRSMVYRVLGVICVALGFFCIGPMVIDQQLVNIALNMSPEKTSVMILSATGVVLFQRGIAGFIVLMLGFLIAGAACERYYALDAVTTMAVIGFPFLMLGVGVLIFHPDP</sequence>
<name>A0ABD4YPE8_9PSED</name>
<dbReference type="AlphaFoldDB" id="A0ABD4YPE8"/>
<feature type="transmembrane region" description="Helical" evidence="1">
    <location>
        <begin position="96"/>
        <end position="117"/>
    </location>
</feature>
<organism evidence="2 3">
    <name type="scientific">Pseudomonas juntendi</name>
    <dbReference type="NCBI Taxonomy" id="2666183"/>
    <lineage>
        <taxon>Bacteria</taxon>
        <taxon>Pseudomonadati</taxon>
        <taxon>Pseudomonadota</taxon>
        <taxon>Gammaproteobacteria</taxon>
        <taxon>Pseudomonadales</taxon>
        <taxon>Pseudomonadaceae</taxon>
        <taxon>Pseudomonas</taxon>
    </lineage>
</organism>
<reference evidence="2 3" key="1">
    <citation type="submission" date="2022-09" db="EMBL/GenBank/DDBJ databases">
        <title>Intensive care unit water sources are persistently colonized with multi-drug resistant bacteria and are the site of extensive horizontal gene transfer of antibiotic resistance genes.</title>
        <authorList>
            <person name="Diorio-Toth L."/>
        </authorList>
    </citation>
    <scope>NUCLEOTIDE SEQUENCE [LARGE SCALE GENOMIC DNA]</scope>
    <source>
        <strain evidence="2 3">GD03901</strain>
    </source>
</reference>
<comment type="caution">
    <text evidence="2">The sequence shown here is derived from an EMBL/GenBank/DDBJ whole genome shotgun (WGS) entry which is preliminary data.</text>
</comment>
<keyword evidence="1" id="KW-0472">Membrane</keyword>
<evidence type="ECO:0000313" key="3">
    <source>
        <dbReference type="Proteomes" id="UP001160152"/>
    </source>
</evidence>
<keyword evidence="1" id="KW-1133">Transmembrane helix</keyword>